<dbReference type="InterPro" id="IPR027417">
    <property type="entry name" value="P-loop_NTPase"/>
</dbReference>
<feature type="region of interest" description="Disordered" evidence="3">
    <location>
        <begin position="850"/>
        <end position="870"/>
    </location>
</feature>
<dbReference type="Pfam" id="PF00196">
    <property type="entry name" value="GerE"/>
    <property type="match status" value="1"/>
</dbReference>
<dbReference type="CDD" id="cd06170">
    <property type="entry name" value="LuxR_C_like"/>
    <property type="match status" value="1"/>
</dbReference>
<name>A0ABW0BN47_9ACTN</name>
<evidence type="ECO:0000256" key="2">
    <source>
        <dbReference type="ARBA" id="ARBA00022840"/>
    </source>
</evidence>
<dbReference type="Gene3D" id="1.25.40.10">
    <property type="entry name" value="Tetratricopeptide repeat domain"/>
    <property type="match status" value="2"/>
</dbReference>
<dbReference type="Gene3D" id="1.10.10.10">
    <property type="entry name" value="Winged helix-like DNA-binding domain superfamily/Winged helix DNA-binding domain"/>
    <property type="match status" value="1"/>
</dbReference>
<keyword evidence="6" id="KW-1185">Reference proteome</keyword>
<dbReference type="InterPro" id="IPR000792">
    <property type="entry name" value="Tscrpt_reg_LuxR_C"/>
</dbReference>
<feature type="domain" description="HTH luxR-type" evidence="4">
    <location>
        <begin position="793"/>
        <end position="858"/>
    </location>
</feature>
<gene>
    <name evidence="5" type="ORF">ACFPGP_19160</name>
</gene>
<dbReference type="InterPro" id="IPR016032">
    <property type="entry name" value="Sig_transdc_resp-reg_C-effctor"/>
</dbReference>
<dbReference type="GO" id="GO:0005524">
    <property type="term" value="F:ATP binding"/>
    <property type="evidence" value="ECO:0007669"/>
    <property type="project" value="UniProtKB-KW"/>
</dbReference>
<comment type="caution">
    <text evidence="5">The sequence shown here is derived from an EMBL/GenBank/DDBJ whole genome shotgun (WGS) entry which is preliminary data.</text>
</comment>
<dbReference type="PRINTS" id="PR00038">
    <property type="entry name" value="HTHLUXR"/>
</dbReference>
<dbReference type="PANTHER" id="PTHR16305:SF35">
    <property type="entry name" value="TRANSCRIPTIONAL ACTIVATOR DOMAIN"/>
    <property type="match status" value="1"/>
</dbReference>
<organism evidence="5 6">
    <name type="scientific">Nocardioides taihuensis</name>
    <dbReference type="NCBI Taxonomy" id="1835606"/>
    <lineage>
        <taxon>Bacteria</taxon>
        <taxon>Bacillati</taxon>
        <taxon>Actinomycetota</taxon>
        <taxon>Actinomycetes</taxon>
        <taxon>Propionibacteriales</taxon>
        <taxon>Nocardioidaceae</taxon>
        <taxon>Nocardioides</taxon>
    </lineage>
</organism>
<reference evidence="6" key="1">
    <citation type="journal article" date="2019" name="Int. J. Syst. Evol. Microbiol.">
        <title>The Global Catalogue of Microorganisms (GCM) 10K type strain sequencing project: providing services to taxonomists for standard genome sequencing and annotation.</title>
        <authorList>
            <consortium name="The Broad Institute Genomics Platform"/>
            <consortium name="The Broad Institute Genome Sequencing Center for Infectious Disease"/>
            <person name="Wu L."/>
            <person name="Ma J."/>
        </authorList>
    </citation>
    <scope>NUCLEOTIDE SEQUENCE [LARGE SCALE GENOMIC DNA]</scope>
    <source>
        <strain evidence="6">DFY41</strain>
    </source>
</reference>
<evidence type="ECO:0000313" key="5">
    <source>
        <dbReference type="EMBL" id="MFC5178809.1"/>
    </source>
</evidence>
<dbReference type="PROSITE" id="PS50043">
    <property type="entry name" value="HTH_LUXR_2"/>
    <property type="match status" value="1"/>
</dbReference>
<dbReference type="Proteomes" id="UP001596087">
    <property type="component" value="Unassembled WGS sequence"/>
</dbReference>
<dbReference type="PROSITE" id="PS00675">
    <property type="entry name" value="SIGMA54_INTERACT_1"/>
    <property type="match status" value="1"/>
</dbReference>
<evidence type="ECO:0000313" key="6">
    <source>
        <dbReference type="Proteomes" id="UP001596087"/>
    </source>
</evidence>
<dbReference type="SUPFAM" id="SSF48452">
    <property type="entry name" value="TPR-like"/>
    <property type="match status" value="2"/>
</dbReference>
<dbReference type="EMBL" id="JBHSKD010000027">
    <property type="protein sequence ID" value="MFC5178809.1"/>
    <property type="molecule type" value="Genomic_DNA"/>
</dbReference>
<dbReference type="SMART" id="SM00421">
    <property type="entry name" value="HTH_LUXR"/>
    <property type="match status" value="1"/>
</dbReference>
<dbReference type="InterPro" id="IPR036388">
    <property type="entry name" value="WH-like_DNA-bd_sf"/>
</dbReference>
<dbReference type="InterPro" id="IPR025662">
    <property type="entry name" value="Sigma_54_int_dom_ATP-bd_1"/>
</dbReference>
<evidence type="ECO:0000259" key="4">
    <source>
        <dbReference type="PROSITE" id="PS50043"/>
    </source>
</evidence>
<dbReference type="SUPFAM" id="SSF52540">
    <property type="entry name" value="P-loop containing nucleoside triphosphate hydrolases"/>
    <property type="match status" value="1"/>
</dbReference>
<evidence type="ECO:0000256" key="3">
    <source>
        <dbReference type="SAM" id="MobiDB-lite"/>
    </source>
</evidence>
<keyword evidence="2 5" id="KW-0067">ATP-binding</keyword>
<dbReference type="InterPro" id="IPR041664">
    <property type="entry name" value="AAA_16"/>
</dbReference>
<sequence length="870" mass="93199">MGLLERGPQLAALAEYAADARRGDGRLVLVSGESGVGKSALLEELERREADAVWAWGTCDGLFTPRPLGPLLDIAATLGGGLRTTIRDQRPREEIFQALLSDLAACTPYAALVVEDAHWADEATLDLLRFVARRIRRAPVLLVVTYRDDEVPPGHPLRRCLAQLATERSARRVDVPRLSPAAVAELARGSGLEPDVLHDLTGGNPYFVTELLRGAPGDQLPTSARDAVLGRVDGLARGPRRLLETASLLGARADLDLLDELVAPEPEAWDALLDSGLLVAEGGDLRFRHEITRLAVQETVPPHRAAPVHARVLALLTDRDDVDDARLAHHAEGAADAAAVLRHATAAGTRASSLASHREAALQYERALRWAASADDRTRADLQDRLAHEYGLLDRWGEALDSRLTALELWRSCGDRLREGDTLREISTCHYRLCQGPESEDAVLDGLGVLRSLGPTPELARALSLLASQRMINGHDEEAIRSADEAIALGEQLGLPDVVSQALNTRGCARLNAGEPWRADLERSLEVGLAAGAVEAAARAYTNLQSGNATELDLARSEHWFRVGMEYCEGHDLSTYANCLVGAQVTVLELSGRWDEAVALSEARMAVPYLSPVNRLCTYVTLGSVAARRGSAPAVWPNLDTALELAVASAQPQYVVPSRVARAEAHWLAGDLGAARAELQDAVELAGLVDPWVRGAVAAWARRLDIPGPGGDLGEPYASLVRGEAVAAAAGLDERGLSYDAALALVDAGDEPHLREALERLDALGASATAGVVRRMLREAGARSVPHGVRATTRAHPCGLTRREQEVLEHLAGGLTNDEIATRLFISAKTVDHHVSSVLAKLGVTNRREAGDEARRRGLVGQSGEPLATT</sequence>
<dbReference type="RefSeq" id="WP_378592550.1">
    <property type="nucleotide sequence ID" value="NZ_JBHSKD010000027.1"/>
</dbReference>
<evidence type="ECO:0000256" key="1">
    <source>
        <dbReference type="ARBA" id="ARBA00022741"/>
    </source>
</evidence>
<dbReference type="InterPro" id="IPR011990">
    <property type="entry name" value="TPR-like_helical_dom_sf"/>
</dbReference>
<dbReference type="PROSITE" id="PS00622">
    <property type="entry name" value="HTH_LUXR_1"/>
    <property type="match status" value="1"/>
</dbReference>
<keyword evidence="1" id="KW-0547">Nucleotide-binding</keyword>
<accession>A0ABW0BN47</accession>
<dbReference type="Pfam" id="PF13191">
    <property type="entry name" value="AAA_16"/>
    <property type="match status" value="1"/>
</dbReference>
<dbReference type="SUPFAM" id="SSF46894">
    <property type="entry name" value="C-terminal effector domain of the bipartite response regulators"/>
    <property type="match status" value="1"/>
</dbReference>
<proteinExistence type="predicted"/>
<dbReference type="PANTHER" id="PTHR16305">
    <property type="entry name" value="TESTICULAR SOLUBLE ADENYLYL CYCLASE"/>
    <property type="match status" value="1"/>
</dbReference>
<protein>
    <submittedName>
        <fullName evidence="5">ATP-binding protein</fullName>
    </submittedName>
</protein>